<dbReference type="PANTHER" id="PTHR48050">
    <property type="entry name" value="STEROL 3-BETA-GLUCOSYLTRANSFERASE"/>
    <property type="match status" value="1"/>
</dbReference>
<proteinExistence type="predicted"/>
<dbReference type="AlphaFoldDB" id="A0A1N7DTH6"/>
<dbReference type="SUPFAM" id="SSF53756">
    <property type="entry name" value="UDP-Glycosyltransferase/glycogen phosphorylase"/>
    <property type="match status" value="1"/>
</dbReference>
<dbReference type="InterPro" id="IPR004276">
    <property type="entry name" value="GlycoTrans_28_N"/>
</dbReference>
<dbReference type="InterPro" id="IPR010610">
    <property type="entry name" value="EryCIII-like_C"/>
</dbReference>
<dbReference type="Gene3D" id="3.40.50.2000">
    <property type="entry name" value="Glycogen Phosphorylase B"/>
    <property type="match status" value="2"/>
</dbReference>
<accession>A0A1N7DTH6</accession>
<dbReference type="OrthoDB" id="3253247at2"/>
<dbReference type="InterPro" id="IPR050426">
    <property type="entry name" value="Glycosyltransferase_28"/>
</dbReference>
<evidence type="ECO:0000313" key="4">
    <source>
        <dbReference type="Proteomes" id="UP000186218"/>
    </source>
</evidence>
<dbReference type="EMBL" id="FTNT01000002">
    <property type="protein sequence ID" value="SIR79193.1"/>
    <property type="molecule type" value="Genomic_DNA"/>
</dbReference>
<protein>
    <submittedName>
        <fullName evidence="3">UDP:flavonoid glycosyltransferase YjiC, YdhE family</fullName>
    </submittedName>
</protein>
<dbReference type="STRING" id="1344003.SAMN05445060_0899"/>
<dbReference type="GO" id="GO:0033072">
    <property type="term" value="P:vancomycin biosynthetic process"/>
    <property type="evidence" value="ECO:0007669"/>
    <property type="project" value="UniProtKB-ARBA"/>
</dbReference>
<dbReference type="GO" id="GO:0016758">
    <property type="term" value="F:hexosyltransferase activity"/>
    <property type="evidence" value="ECO:0007669"/>
    <property type="project" value="InterPro"/>
</dbReference>
<dbReference type="RefSeq" id="WP_076477408.1">
    <property type="nucleotide sequence ID" value="NZ_FTNT01000002.1"/>
</dbReference>
<dbReference type="GO" id="GO:0008194">
    <property type="term" value="F:UDP-glycosyltransferase activity"/>
    <property type="evidence" value="ECO:0007669"/>
    <property type="project" value="InterPro"/>
</dbReference>
<feature type="domain" description="Erythromycin biosynthesis protein CIII-like C-terminal" evidence="2">
    <location>
        <begin position="305"/>
        <end position="404"/>
    </location>
</feature>
<evidence type="ECO:0000259" key="2">
    <source>
        <dbReference type="Pfam" id="PF06722"/>
    </source>
</evidence>
<dbReference type="FunFam" id="3.40.50.2000:FF:000009">
    <property type="entry name" value="Sterol 3-beta-glucosyltransferase UGT80A2"/>
    <property type="match status" value="1"/>
</dbReference>
<keyword evidence="3" id="KW-0808">Transferase</keyword>
<dbReference type="InterPro" id="IPR002213">
    <property type="entry name" value="UDP_glucos_trans"/>
</dbReference>
<feature type="domain" description="Glycosyltransferase family 28 N-terminal" evidence="1">
    <location>
        <begin position="3"/>
        <end position="70"/>
    </location>
</feature>
<dbReference type="CDD" id="cd03784">
    <property type="entry name" value="GT1_Gtf-like"/>
    <property type="match status" value="1"/>
</dbReference>
<sequence length="427" mass="45720">MEFAIAASGSRGDVQPLVALGLALRSRGHAVTLMTPPDLVSFGRSAGLRTEPYGENTREILDSELSRERMKSRDPRTRLAAISEITVRGGRIMQEQLLDHSAGVDAIIATSVGQERAHNVAEVRGIPHIPVHYCPIRRNRSVPPPIPVPMSMPGPVIDLGWRLAQQLLWWGSRSAESTLRGELGLAALRRPYATEIAARGVPELQAYDPALFGSLAAEWGTSRPLVGFLNLPAEVRSAVGDHGVDGDLDAWLRAGDPPIYVGFGSMLPNNPAGLASALRIAADRLGRRLLVAGGWSGFMADVDDPTIRVIGHVDHDAVLPRCGAAVHHGGAGSLAAGLRAGLPTTVVWVGADQPMWGRAVVTARAGASLPMSRVDPQRLTAALQTTFADGSRRRAEVLHDRMISPEHAVHTAVQMVERVVRSREHPA</sequence>
<dbReference type="Pfam" id="PF03033">
    <property type="entry name" value="Glyco_transf_28"/>
    <property type="match status" value="1"/>
</dbReference>
<dbReference type="GO" id="GO:0005975">
    <property type="term" value="P:carbohydrate metabolic process"/>
    <property type="evidence" value="ECO:0007669"/>
    <property type="project" value="InterPro"/>
</dbReference>
<evidence type="ECO:0000259" key="1">
    <source>
        <dbReference type="Pfam" id="PF03033"/>
    </source>
</evidence>
<dbReference type="Proteomes" id="UP000186218">
    <property type="component" value="Unassembled WGS sequence"/>
</dbReference>
<name>A0A1N7DTH6_9NOCA</name>
<gene>
    <name evidence="3" type="ORF">SAMN05445060_0899</name>
</gene>
<organism evidence="3 4">
    <name type="scientific">Williamsia sterculiae</name>
    <dbReference type="NCBI Taxonomy" id="1344003"/>
    <lineage>
        <taxon>Bacteria</taxon>
        <taxon>Bacillati</taxon>
        <taxon>Actinomycetota</taxon>
        <taxon>Actinomycetes</taxon>
        <taxon>Mycobacteriales</taxon>
        <taxon>Nocardiaceae</taxon>
        <taxon>Williamsia</taxon>
    </lineage>
</organism>
<keyword evidence="4" id="KW-1185">Reference proteome</keyword>
<reference evidence="3 4" key="1">
    <citation type="submission" date="2017-01" db="EMBL/GenBank/DDBJ databases">
        <authorList>
            <person name="Mah S.A."/>
            <person name="Swanson W.J."/>
            <person name="Moy G.W."/>
            <person name="Vacquier V.D."/>
        </authorList>
    </citation>
    <scope>NUCLEOTIDE SEQUENCE [LARGE SCALE GENOMIC DNA]</scope>
    <source>
        <strain evidence="3 4">CPCC 203464</strain>
    </source>
</reference>
<dbReference type="PANTHER" id="PTHR48050:SF13">
    <property type="entry name" value="STEROL 3-BETA-GLUCOSYLTRANSFERASE UGT80A2"/>
    <property type="match status" value="1"/>
</dbReference>
<evidence type="ECO:0000313" key="3">
    <source>
        <dbReference type="EMBL" id="SIR79193.1"/>
    </source>
</evidence>
<dbReference type="Pfam" id="PF06722">
    <property type="entry name" value="EryCIII-like_C"/>
    <property type="match status" value="1"/>
</dbReference>